<dbReference type="PANTHER" id="PTHR35004:SF7">
    <property type="entry name" value="INTEGRASE PROTEIN"/>
    <property type="match status" value="1"/>
</dbReference>
<dbReference type="InterPro" id="IPR047797">
    <property type="entry name" value="ISNCY_transpos"/>
</dbReference>
<dbReference type="InterPro" id="IPR036397">
    <property type="entry name" value="RNaseH_sf"/>
</dbReference>
<comment type="caution">
    <text evidence="2">The sequence shown here is derived from an EMBL/GenBank/DDBJ whole genome shotgun (WGS) entry which is preliminary data.</text>
</comment>
<dbReference type="InterPro" id="IPR001584">
    <property type="entry name" value="Integrase_cat-core"/>
</dbReference>
<evidence type="ECO:0000313" key="3">
    <source>
        <dbReference type="Proteomes" id="UP000230088"/>
    </source>
</evidence>
<feature type="non-terminal residue" evidence="2">
    <location>
        <position position="1"/>
    </location>
</feature>
<dbReference type="GO" id="GO:0003676">
    <property type="term" value="F:nucleic acid binding"/>
    <property type="evidence" value="ECO:0007669"/>
    <property type="project" value="InterPro"/>
</dbReference>
<dbReference type="EMBL" id="PEYD01000059">
    <property type="protein sequence ID" value="PIS39224.1"/>
    <property type="molecule type" value="Genomic_DNA"/>
</dbReference>
<dbReference type="PANTHER" id="PTHR35004">
    <property type="entry name" value="TRANSPOSASE RV3428C-RELATED"/>
    <property type="match status" value="1"/>
</dbReference>
<organism evidence="2 3">
    <name type="scientific">Candidatus Nealsonbacteria bacterium CG08_land_8_20_14_0_20_38_20</name>
    <dbReference type="NCBI Taxonomy" id="1974705"/>
    <lineage>
        <taxon>Bacteria</taxon>
        <taxon>Candidatus Nealsoniibacteriota</taxon>
    </lineage>
</organism>
<evidence type="ECO:0000259" key="1">
    <source>
        <dbReference type="PROSITE" id="PS50994"/>
    </source>
</evidence>
<accession>A0A2H0YL52</accession>
<gene>
    <name evidence="2" type="ORF">COT33_03040</name>
</gene>
<proteinExistence type="predicted"/>
<dbReference type="SUPFAM" id="SSF53098">
    <property type="entry name" value="Ribonuclease H-like"/>
    <property type="match status" value="1"/>
</dbReference>
<dbReference type="Proteomes" id="UP000230088">
    <property type="component" value="Unassembled WGS sequence"/>
</dbReference>
<dbReference type="GO" id="GO:0015074">
    <property type="term" value="P:DNA integration"/>
    <property type="evidence" value="ECO:0007669"/>
    <property type="project" value="InterPro"/>
</dbReference>
<reference evidence="3" key="1">
    <citation type="submission" date="2017-09" db="EMBL/GenBank/DDBJ databases">
        <title>Depth-based differentiation of microbial function through sediment-hosted aquifers and enrichment of novel symbionts in the deep terrestrial subsurface.</title>
        <authorList>
            <person name="Probst A.J."/>
            <person name="Ladd B."/>
            <person name="Jarett J.K."/>
            <person name="Geller-Mcgrath D.E."/>
            <person name="Sieber C.M.K."/>
            <person name="Emerson J.B."/>
            <person name="Anantharaman K."/>
            <person name="Thomas B.C."/>
            <person name="Malmstrom R."/>
            <person name="Stieglmeier M."/>
            <person name="Klingl A."/>
            <person name="Woyke T."/>
            <person name="Ryan C.M."/>
            <person name="Banfield J.F."/>
        </authorList>
    </citation>
    <scope>NUCLEOTIDE SEQUENCE [LARGE SCALE GENOMIC DNA]</scope>
</reference>
<name>A0A2H0YL52_9BACT</name>
<dbReference type="NCBIfam" id="NF033594">
    <property type="entry name" value="transpos_ISNCY_2"/>
    <property type="match status" value="1"/>
</dbReference>
<dbReference type="Gene3D" id="3.30.420.10">
    <property type="entry name" value="Ribonuclease H-like superfamily/Ribonuclease H"/>
    <property type="match status" value="1"/>
</dbReference>
<feature type="domain" description="Integrase catalytic" evidence="1">
    <location>
        <begin position="17"/>
        <end position="204"/>
    </location>
</feature>
<evidence type="ECO:0000313" key="2">
    <source>
        <dbReference type="EMBL" id="PIS39224.1"/>
    </source>
</evidence>
<protein>
    <recommendedName>
        <fullName evidence="1">Integrase catalytic domain-containing protein</fullName>
    </recommendedName>
</protein>
<dbReference type="InterPro" id="IPR012337">
    <property type="entry name" value="RNaseH-like_sf"/>
</dbReference>
<sequence>KLSKEKVRQVMTDLELWKPKPRKKNKEYRRWRQRKDYYGEMQQFDGCYFDWFETGELTCLLASRDDATNKITELKFVSDEGLKPVSDFWKEYFETNGKPLKIYLDRLSTYKNTHKSVIDDPQVLTQFQRMMKQSDVELIFAYSPQAKGRIETLFPTLQHGLVREMRLAGIKTLEQGNQFVKEVFIPKFNAKFSVVPAKRSNIHRKLTEIEKKQLAQIFSRQEVRCVNNDFTLRYQGKWFQLSEQQPAFIRKKEKILVEERISGEILLSSRGKYLNYTVLPERPKKLIESKVPALTTAKSPWKPPADHPWRRFSFGSAKRYQASSRV</sequence>
<dbReference type="AlphaFoldDB" id="A0A2H0YL52"/>
<dbReference type="PROSITE" id="PS50994">
    <property type="entry name" value="INTEGRASE"/>
    <property type="match status" value="1"/>
</dbReference>